<evidence type="ECO:0000256" key="5">
    <source>
        <dbReference type="ARBA" id="ARBA00023180"/>
    </source>
</evidence>
<dbReference type="Pfam" id="PF00041">
    <property type="entry name" value="fn3"/>
    <property type="match status" value="1"/>
</dbReference>
<evidence type="ECO:0000256" key="6">
    <source>
        <dbReference type="SAM" id="Phobius"/>
    </source>
</evidence>
<evidence type="ECO:0000313" key="8">
    <source>
        <dbReference type="EMBL" id="CAH3152802.1"/>
    </source>
</evidence>
<keyword evidence="9" id="KW-1185">Reference proteome</keyword>
<evidence type="ECO:0000256" key="2">
    <source>
        <dbReference type="ARBA" id="ARBA00022737"/>
    </source>
</evidence>
<keyword evidence="3" id="KW-1015">Disulfide bond</keyword>
<evidence type="ECO:0000313" key="9">
    <source>
        <dbReference type="Proteomes" id="UP001159428"/>
    </source>
</evidence>
<dbReference type="InterPro" id="IPR003961">
    <property type="entry name" value="FN3_dom"/>
</dbReference>
<dbReference type="EMBL" id="CALNXJ010000052">
    <property type="protein sequence ID" value="CAH3152802.1"/>
    <property type="molecule type" value="Genomic_DNA"/>
</dbReference>
<dbReference type="Gene3D" id="2.60.40.10">
    <property type="entry name" value="Immunoglobulins"/>
    <property type="match status" value="1"/>
</dbReference>
<organism evidence="8 9">
    <name type="scientific">Pocillopora meandrina</name>
    <dbReference type="NCBI Taxonomy" id="46732"/>
    <lineage>
        <taxon>Eukaryota</taxon>
        <taxon>Metazoa</taxon>
        <taxon>Cnidaria</taxon>
        <taxon>Anthozoa</taxon>
        <taxon>Hexacorallia</taxon>
        <taxon>Scleractinia</taxon>
        <taxon>Astrocoeniina</taxon>
        <taxon>Pocilloporidae</taxon>
        <taxon>Pocillopora</taxon>
    </lineage>
</organism>
<evidence type="ECO:0000259" key="7">
    <source>
        <dbReference type="PROSITE" id="PS50853"/>
    </source>
</evidence>
<sequence>VPSRPPSKITAKNHTSLAEIPISWEPVPQEFIHGRHVGYRVTYQDVSIGDLPAYFEPVMCIDIGNENTSMILRDLEPLVVYKITVAAISNQGPGPKGVTFGETCRCYKHLTTNWRNYPPYVDLKSLSSPGVIIPRLLEEVINECCGECRAHGKSELDFSRSGNNGTSEQNRSEYLLENIDNQTDFSFPVNGYKLQNSYRGGLEYSPFVESAGVAFLTFQDSSDAKHAMFVTLEACWPVVVLSLVMAYIAGLIMWLLDTKSNNQHFPTSFIHGAWEGVWWAFVSMTTVG</sequence>
<dbReference type="AlphaFoldDB" id="A0AAU9XM38"/>
<accession>A0AAU9XM38</accession>
<evidence type="ECO:0000256" key="1">
    <source>
        <dbReference type="ARBA" id="ARBA00022729"/>
    </source>
</evidence>
<feature type="transmembrane region" description="Helical" evidence="6">
    <location>
        <begin position="236"/>
        <end position="256"/>
    </location>
</feature>
<dbReference type="SUPFAM" id="SSF49265">
    <property type="entry name" value="Fibronectin type III"/>
    <property type="match status" value="1"/>
</dbReference>
<dbReference type="PANTHER" id="PTHR23036:SF151">
    <property type="entry name" value="FIBRONECTIN TYPE-III DOMAIN-CONTAINING PROTEIN"/>
    <property type="match status" value="1"/>
</dbReference>
<dbReference type="InterPro" id="IPR013783">
    <property type="entry name" value="Ig-like_fold"/>
</dbReference>
<keyword evidence="1" id="KW-0732">Signal</keyword>
<dbReference type="GO" id="GO:0004896">
    <property type="term" value="F:cytokine receptor activity"/>
    <property type="evidence" value="ECO:0007669"/>
    <property type="project" value="TreeGrafter"/>
</dbReference>
<feature type="non-terminal residue" evidence="8">
    <location>
        <position position="1"/>
    </location>
</feature>
<evidence type="ECO:0000256" key="3">
    <source>
        <dbReference type="ARBA" id="ARBA00023157"/>
    </source>
</evidence>
<dbReference type="GO" id="GO:0009897">
    <property type="term" value="C:external side of plasma membrane"/>
    <property type="evidence" value="ECO:0007669"/>
    <property type="project" value="TreeGrafter"/>
</dbReference>
<keyword evidence="2" id="KW-0677">Repeat</keyword>
<comment type="caution">
    <text evidence="8">The sequence shown here is derived from an EMBL/GenBank/DDBJ whole genome shotgun (WGS) entry which is preliminary data.</text>
</comment>
<keyword evidence="6" id="KW-0812">Transmembrane</keyword>
<dbReference type="Proteomes" id="UP001159428">
    <property type="component" value="Unassembled WGS sequence"/>
</dbReference>
<dbReference type="InterPro" id="IPR036116">
    <property type="entry name" value="FN3_sf"/>
</dbReference>
<dbReference type="SMART" id="SM00060">
    <property type="entry name" value="FN3"/>
    <property type="match status" value="1"/>
</dbReference>
<evidence type="ECO:0000256" key="4">
    <source>
        <dbReference type="ARBA" id="ARBA00023170"/>
    </source>
</evidence>
<dbReference type="Gene3D" id="1.10.287.70">
    <property type="match status" value="1"/>
</dbReference>
<feature type="domain" description="Fibronectin type-III" evidence="7">
    <location>
        <begin position="5"/>
        <end position="109"/>
    </location>
</feature>
<dbReference type="GO" id="GO:0019955">
    <property type="term" value="F:cytokine binding"/>
    <property type="evidence" value="ECO:0007669"/>
    <property type="project" value="TreeGrafter"/>
</dbReference>
<dbReference type="PROSITE" id="PS50853">
    <property type="entry name" value="FN3"/>
    <property type="match status" value="1"/>
</dbReference>
<reference evidence="8 9" key="1">
    <citation type="submission" date="2022-05" db="EMBL/GenBank/DDBJ databases">
        <authorList>
            <consortium name="Genoscope - CEA"/>
            <person name="William W."/>
        </authorList>
    </citation>
    <scope>NUCLEOTIDE SEQUENCE [LARGE SCALE GENOMIC DNA]</scope>
</reference>
<keyword evidence="4" id="KW-0675">Receptor</keyword>
<dbReference type="InterPro" id="IPR050379">
    <property type="entry name" value="Type-I_Cytokine_Rcpt"/>
</dbReference>
<keyword evidence="5" id="KW-0325">Glycoprotein</keyword>
<dbReference type="CDD" id="cd00063">
    <property type="entry name" value="FN3"/>
    <property type="match status" value="1"/>
</dbReference>
<protein>
    <recommendedName>
        <fullName evidence="7">Fibronectin type-III domain-containing protein</fullName>
    </recommendedName>
</protein>
<gene>
    <name evidence="8" type="ORF">PMEA_00026923</name>
</gene>
<dbReference type="PANTHER" id="PTHR23036">
    <property type="entry name" value="CYTOKINE RECEPTOR"/>
    <property type="match status" value="1"/>
</dbReference>
<keyword evidence="6" id="KW-0472">Membrane</keyword>
<dbReference type="SUPFAM" id="SSF81324">
    <property type="entry name" value="Voltage-gated potassium channels"/>
    <property type="match status" value="1"/>
</dbReference>
<feature type="non-terminal residue" evidence="8">
    <location>
        <position position="288"/>
    </location>
</feature>
<dbReference type="GO" id="GO:0043235">
    <property type="term" value="C:receptor complex"/>
    <property type="evidence" value="ECO:0007669"/>
    <property type="project" value="TreeGrafter"/>
</dbReference>
<proteinExistence type="predicted"/>
<name>A0AAU9XM38_9CNID</name>
<keyword evidence="6" id="KW-1133">Transmembrane helix</keyword>